<evidence type="ECO:0000256" key="1">
    <source>
        <dbReference type="ARBA" id="ARBA00023157"/>
    </source>
</evidence>
<dbReference type="SUPFAM" id="SSF52833">
    <property type="entry name" value="Thioredoxin-like"/>
    <property type="match status" value="1"/>
</dbReference>
<dbReference type="InterPro" id="IPR013766">
    <property type="entry name" value="Thioredoxin_domain"/>
</dbReference>
<dbReference type="EMBL" id="GL376633">
    <property type="status" value="NOT_ANNOTATED_CDS"/>
    <property type="molecule type" value="Genomic_DNA"/>
</dbReference>
<dbReference type="Gene3D" id="3.40.30.10">
    <property type="entry name" value="Glutaredoxin"/>
    <property type="match status" value="1"/>
</dbReference>
<reference evidence="3" key="3">
    <citation type="submission" date="2015-02" db="UniProtKB">
        <authorList>
            <consortium name="EnsemblProtists"/>
        </authorList>
    </citation>
    <scope>IDENTIFICATION</scope>
    <source>
        <strain evidence="3">DAOM BR144</strain>
    </source>
</reference>
<name>K3WJU0_GLOUD</name>
<keyword evidence="4" id="KW-1185">Reference proteome</keyword>
<dbReference type="InParanoid" id="K3WJU0"/>
<dbReference type="AlphaFoldDB" id="K3WJU0"/>
<dbReference type="eggNOG" id="KOG0908">
    <property type="taxonomic scope" value="Eukaryota"/>
</dbReference>
<dbReference type="Pfam" id="PF00085">
    <property type="entry name" value="Thioredoxin"/>
    <property type="match status" value="1"/>
</dbReference>
<dbReference type="Proteomes" id="UP000019132">
    <property type="component" value="Unassembled WGS sequence"/>
</dbReference>
<dbReference type="VEuPathDB" id="FungiDB:PYU1_G005221"/>
<keyword evidence="1" id="KW-1015">Disulfide bond</keyword>
<reference evidence="4" key="1">
    <citation type="journal article" date="2010" name="Genome Biol.">
        <title>Genome sequence of the necrotrophic plant pathogen Pythium ultimum reveals original pathogenicity mechanisms and effector repertoire.</title>
        <authorList>
            <person name="Levesque C.A."/>
            <person name="Brouwer H."/>
            <person name="Cano L."/>
            <person name="Hamilton J.P."/>
            <person name="Holt C."/>
            <person name="Huitema E."/>
            <person name="Raffaele S."/>
            <person name="Robideau G.P."/>
            <person name="Thines M."/>
            <person name="Win J."/>
            <person name="Zerillo M.M."/>
            <person name="Beakes G.W."/>
            <person name="Boore J.L."/>
            <person name="Busam D."/>
            <person name="Dumas B."/>
            <person name="Ferriera S."/>
            <person name="Fuerstenberg S.I."/>
            <person name="Gachon C.M."/>
            <person name="Gaulin E."/>
            <person name="Govers F."/>
            <person name="Grenville-Briggs L."/>
            <person name="Horner N."/>
            <person name="Hostetler J."/>
            <person name="Jiang R.H."/>
            <person name="Johnson J."/>
            <person name="Krajaejun T."/>
            <person name="Lin H."/>
            <person name="Meijer H.J."/>
            <person name="Moore B."/>
            <person name="Morris P."/>
            <person name="Phuntmart V."/>
            <person name="Puiu D."/>
            <person name="Shetty J."/>
            <person name="Stajich J.E."/>
            <person name="Tripathy S."/>
            <person name="Wawra S."/>
            <person name="van West P."/>
            <person name="Whitty B.R."/>
            <person name="Coutinho P.M."/>
            <person name="Henrissat B."/>
            <person name="Martin F."/>
            <person name="Thomas P.D."/>
            <person name="Tyler B.M."/>
            <person name="De Vries R.P."/>
            <person name="Kamoun S."/>
            <person name="Yandell M."/>
            <person name="Tisserat N."/>
            <person name="Buell C.R."/>
        </authorList>
    </citation>
    <scope>NUCLEOTIDE SEQUENCE</scope>
    <source>
        <strain evidence="4">DAOM:BR144</strain>
    </source>
</reference>
<proteinExistence type="predicted"/>
<protein>
    <submittedName>
        <fullName evidence="3">Thioredoxin</fullName>
    </submittedName>
</protein>
<dbReference type="STRING" id="431595.K3WJU0"/>
<accession>K3WJU0</accession>
<dbReference type="InterPro" id="IPR017937">
    <property type="entry name" value="Thioredoxin_CS"/>
</dbReference>
<dbReference type="HOGENOM" id="CLU_090389_14_1_1"/>
<dbReference type="PANTHER" id="PTHR46115">
    <property type="entry name" value="THIOREDOXIN-LIKE PROTEIN 1"/>
    <property type="match status" value="1"/>
</dbReference>
<dbReference type="OMA" id="TLQKFCG"/>
<sequence length="135" mass="14665">MLRLVVARSALRPAAAHARAFASASSRVKILGSDSAYTQIATEGSSGKAIVYFTAKWCPPCKMISPIYDELSAKYPDIEFAKVDVDELNDTTAKAGVRSMPTFFAFNDGKLQRGLSFSGADEALLRDNIKQLNEL</sequence>
<organism evidence="3 4">
    <name type="scientific">Globisporangium ultimum (strain ATCC 200006 / CBS 805.95 / DAOM BR144)</name>
    <name type="common">Pythium ultimum</name>
    <dbReference type="NCBI Taxonomy" id="431595"/>
    <lineage>
        <taxon>Eukaryota</taxon>
        <taxon>Sar</taxon>
        <taxon>Stramenopiles</taxon>
        <taxon>Oomycota</taxon>
        <taxon>Peronosporomycetes</taxon>
        <taxon>Pythiales</taxon>
        <taxon>Pythiaceae</taxon>
        <taxon>Globisporangium</taxon>
    </lineage>
</organism>
<reference evidence="4" key="2">
    <citation type="submission" date="2010-04" db="EMBL/GenBank/DDBJ databases">
        <authorList>
            <person name="Buell R."/>
            <person name="Hamilton J."/>
            <person name="Hostetler J."/>
        </authorList>
    </citation>
    <scope>NUCLEOTIDE SEQUENCE [LARGE SCALE GENOMIC DNA]</scope>
    <source>
        <strain evidence="4">DAOM:BR144</strain>
    </source>
</reference>
<feature type="domain" description="Thioredoxin" evidence="2">
    <location>
        <begin position="28"/>
        <end position="134"/>
    </location>
</feature>
<dbReference type="EnsemblProtists" id="PYU1_T005232">
    <property type="protein sequence ID" value="PYU1_T005232"/>
    <property type="gene ID" value="PYU1_G005221"/>
</dbReference>
<dbReference type="CDD" id="cd02947">
    <property type="entry name" value="TRX_family"/>
    <property type="match status" value="1"/>
</dbReference>
<evidence type="ECO:0000313" key="3">
    <source>
        <dbReference type="EnsemblProtists" id="PYU1_T005232"/>
    </source>
</evidence>
<dbReference type="InterPro" id="IPR036249">
    <property type="entry name" value="Thioredoxin-like_sf"/>
</dbReference>
<evidence type="ECO:0000313" key="4">
    <source>
        <dbReference type="Proteomes" id="UP000019132"/>
    </source>
</evidence>
<evidence type="ECO:0000259" key="2">
    <source>
        <dbReference type="PROSITE" id="PS51352"/>
    </source>
</evidence>
<dbReference type="PROSITE" id="PS00194">
    <property type="entry name" value="THIOREDOXIN_1"/>
    <property type="match status" value="1"/>
</dbReference>
<dbReference type="PRINTS" id="PR00421">
    <property type="entry name" value="THIOREDOXIN"/>
</dbReference>
<dbReference type="PROSITE" id="PS51352">
    <property type="entry name" value="THIOREDOXIN_2"/>
    <property type="match status" value="1"/>
</dbReference>